<dbReference type="PANTHER" id="PTHR30246:SF1">
    <property type="entry name" value="2-DEHYDRO-3-DEOXY-6-PHOSPHOGALACTONATE ALDOLASE-RELATED"/>
    <property type="match status" value="1"/>
</dbReference>
<comment type="similarity">
    <text evidence="2">Belongs to the KHG/KDPG aldolase family.</text>
</comment>
<dbReference type="InterPro" id="IPR000887">
    <property type="entry name" value="Aldlse_KDPG_KHG"/>
</dbReference>
<protein>
    <submittedName>
        <fullName evidence="6">Bifunctional 4-hydroxy-2-oxoglutarate aldolase/2-dehydro-3-deoxy-phosphogluconate aldolase</fullName>
    </submittedName>
</protein>
<reference evidence="6" key="2">
    <citation type="submission" date="2024-05" db="EMBL/GenBank/DDBJ databases">
        <title>Rhodohalobacter halophilus gen. nov., sp. nov., a moderately halophilic member of the family Balneolaceae.</title>
        <authorList>
            <person name="Xia J."/>
        </authorList>
    </citation>
    <scope>NUCLEOTIDE SEQUENCE</scope>
    <source>
        <strain evidence="6">WB101</strain>
    </source>
</reference>
<dbReference type="CDD" id="cd00452">
    <property type="entry name" value="KDPG_aldolase"/>
    <property type="match status" value="1"/>
</dbReference>
<dbReference type="InterPro" id="IPR013785">
    <property type="entry name" value="Aldolase_TIM"/>
</dbReference>
<dbReference type="Gene3D" id="3.20.20.70">
    <property type="entry name" value="Aldolase class I"/>
    <property type="match status" value="1"/>
</dbReference>
<evidence type="ECO:0000256" key="1">
    <source>
        <dbReference type="ARBA" id="ARBA00004761"/>
    </source>
</evidence>
<dbReference type="PANTHER" id="PTHR30246">
    <property type="entry name" value="2-KETO-3-DEOXY-6-PHOSPHOGLUCONATE ALDOLASE"/>
    <property type="match status" value="1"/>
</dbReference>
<dbReference type="SUPFAM" id="SSF51569">
    <property type="entry name" value="Aldolase"/>
    <property type="match status" value="1"/>
</dbReference>
<evidence type="ECO:0000313" key="7">
    <source>
        <dbReference type="Proteomes" id="UP001165366"/>
    </source>
</evidence>
<comment type="caution">
    <text evidence="6">The sequence shown here is derived from an EMBL/GenBank/DDBJ whole genome shotgun (WGS) entry which is preliminary data.</text>
</comment>
<evidence type="ECO:0000256" key="2">
    <source>
        <dbReference type="ARBA" id="ARBA00006906"/>
    </source>
</evidence>
<keyword evidence="7" id="KW-1185">Reference proteome</keyword>
<evidence type="ECO:0000256" key="5">
    <source>
        <dbReference type="ARBA" id="ARBA00023277"/>
    </source>
</evidence>
<gene>
    <name evidence="6" type="ORF">L6773_17115</name>
</gene>
<evidence type="ECO:0000256" key="4">
    <source>
        <dbReference type="ARBA" id="ARBA00023239"/>
    </source>
</evidence>
<comment type="subunit">
    <text evidence="3">Homotrimer.</text>
</comment>
<keyword evidence="5" id="KW-0119">Carbohydrate metabolism</keyword>
<accession>A0ABS9KHJ1</accession>
<dbReference type="Proteomes" id="UP001165366">
    <property type="component" value="Unassembled WGS sequence"/>
</dbReference>
<evidence type="ECO:0000256" key="3">
    <source>
        <dbReference type="ARBA" id="ARBA00011233"/>
    </source>
</evidence>
<keyword evidence="4" id="KW-0456">Lyase</keyword>
<comment type="pathway">
    <text evidence="1">Carbohydrate acid metabolism.</text>
</comment>
<sequence>MNRKEIVSTIEKQKAVAVIRIPDSNLYEAVAEAMYEGGIRVSEITMTVPNAISLIKKAVANSPDDAIIGVGSVTNAEMTEKAVEAGAKFVVSPIMKKEIIDKANELDVPVMPGAFTPTEIQQAWDWGADIIKVFPANIVGMNFFKAVKAPLPHLKLMPTGGVSLTNGGEWIKAGACAVGVGSALLNKEAIKRGDFDTIRNNAQILLSNLGVE</sequence>
<organism evidence="6 7">
    <name type="scientific">Rhodohalobacter sulfatireducens</name>
    <dbReference type="NCBI Taxonomy" id="2911366"/>
    <lineage>
        <taxon>Bacteria</taxon>
        <taxon>Pseudomonadati</taxon>
        <taxon>Balneolota</taxon>
        <taxon>Balneolia</taxon>
        <taxon>Balneolales</taxon>
        <taxon>Balneolaceae</taxon>
        <taxon>Rhodohalobacter</taxon>
    </lineage>
</organism>
<evidence type="ECO:0000313" key="6">
    <source>
        <dbReference type="EMBL" id="MCG2590300.1"/>
    </source>
</evidence>
<name>A0ABS9KHJ1_9BACT</name>
<dbReference type="NCBIfam" id="TIGR01182">
    <property type="entry name" value="eda"/>
    <property type="match status" value="1"/>
</dbReference>
<proteinExistence type="inferred from homology"/>
<dbReference type="EMBL" id="JAKLWS010000030">
    <property type="protein sequence ID" value="MCG2590300.1"/>
    <property type="molecule type" value="Genomic_DNA"/>
</dbReference>
<dbReference type="RefSeq" id="WP_237855673.1">
    <property type="nucleotide sequence ID" value="NZ_JAKLWS010000030.1"/>
</dbReference>
<dbReference type="Pfam" id="PF01081">
    <property type="entry name" value="Aldolase"/>
    <property type="match status" value="1"/>
</dbReference>
<reference evidence="6" key="1">
    <citation type="submission" date="2022-01" db="EMBL/GenBank/DDBJ databases">
        <authorList>
            <person name="Wang Y."/>
        </authorList>
    </citation>
    <scope>NUCLEOTIDE SEQUENCE</scope>
    <source>
        <strain evidence="6">WB101</strain>
    </source>
</reference>